<protein>
    <submittedName>
        <fullName evidence="1">Uncharacterized protein</fullName>
    </submittedName>
</protein>
<gene>
    <name evidence="1" type="ORF">E2C01_040667</name>
</gene>
<evidence type="ECO:0000313" key="2">
    <source>
        <dbReference type="Proteomes" id="UP000324222"/>
    </source>
</evidence>
<name>A0A5B7FN34_PORTR</name>
<reference evidence="1 2" key="1">
    <citation type="submission" date="2019-05" db="EMBL/GenBank/DDBJ databases">
        <title>Another draft genome of Portunus trituberculatus and its Hox gene families provides insights of decapod evolution.</title>
        <authorList>
            <person name="Jeong J.-H."/>
            <person name="Song I."/>
            <person name="Kim S."/>
            <person name="Choi T."/>
            <person name="Kim D."/>
            <person name="Ryu S."/>
            <person name="Kim W."/>
        </authorList>
    </citation>
    <scope>NUCLEOTIDE SEQUENCE [LARGE SCALE GENOMIC DNA]</scope>
    <source>
        <tissue evidence="1">Muscle</tissue>
    </source>
</reference>
<comment type="caution">
    <text evidence="1">The sequence shown here is derived from an EMBL/GenBank/DDBJ whole genome shotgun (WGS) entry which is preliminary data.</text>
</comment>
<dbReference type="EMBL" id="VSRR010007458">
    <property type="protein sequence ID" value="MPC46936.1"/>
    <property type="molecule type" value="Genomic_DNA"/>
</dbReference>
<proteinExistence type="predicted"/>
<dbReference type="Proteomes" id="UP000324222">
    <property type="component" value="Unassembled WGS sequence"/>
</dbReference>
<keyword evidence="2" id="KW-1185">Reference proteome</keyword>
<sequence length="60" mass="7058">MLLLDQYVHMQDPLSLPWDKVDTIMGVRRYCNYLIKLPSDQAWRRNQCLLCPVHIPSDGT</sequence>
<accession>A0A5B7FN34</accession>
<evidence type="ECO:0000313" key="1">
    <source>
        <dbReference type="EMBL" id="MPC46936.1"/>
    </source>
</evidence>
<dbReference type="AlphaFoldDB" id="A0A5B7FN34"/>
<organism evidence="1 2">
    <name type="scientific">Portunus trituberculatus</name>
    <name type="common">Swimming crab</name>
    <name type="synonym">Neptunus trituberculatus</name>
    <dbReference type="NCBI Taxonomy" id="210409"/>
    <lineage>
        <taxon>Eukaryota</taxon>
        <taxon>Metazoa</taxon>
        <taxon>Ecdysozoa</taxon>
        <taxon>Arthropoda</taxon>
        <taxon>Crustacea</taxon>
        <taxon>Multicrustacea</taxon>
        <taxon>Malacostraca</taxon>
        <taxon>Eumalacostraca</taxon>
        <taxon>Eucarida</taxon>
        <taxon>Decapoda</taxon>
        <taxon>Pleocyemata</taxon>
        <taxon>Brachyura</taxon>
        <taxon>Eubrachyura</taxon>
        <taxon>Portunoidea</taxon>
        <taxon>Portunidae</taxon>
        <taxon>Portuninae</taxon>
        <taxon>Portunus</taxon>
    </lineage>
</organism>